<comment type="similarity">
    <text evidence="2 9">Belongs to the complex I subunit 3 family.</text>
</comment>
<geneLocation type="mitochondrion" evidence="10"/>
<evidence type="ECO:0000256" key="1">
    <source>
        <dbReference type="ARBA" id="ARBA00004370"/>
    </source>
</evidence>
<comment type="subcellular location">
    <subcellularLocation>
        <location evidence="1">Membrane</location>
    </subcellularLocation>
    <subcellularLocation>
        <location evidence="9">Mitochondrion membrane</location>
        <topology evidence="9">Multi-pass membrane protein</topology>
    </subcellularLocation>
</comment>
<keyword evidence="9 10" id="KW-0496">Mitochondrion</keyword>
<evidence type="ECO:0000256" key="7">
    <source>
        <dbReference type="ARBA" id="ARBA00023136"/>
    </source>
</evidence>
<gene>
    <name evidence="10" type="primary">nad3</name>
</gene>
<sequence length="115" mass="13135">MLAVWFGLLVFGVLLVVIGFFSSSVFNKSGQAVVCWSSPYECGFSSNSLSFNCFSFTYFSLLVFFVVFDLEISLLLNMPEQGLLFCNFFYYFGFLLILSLGFLVEVLFGYVRWGY</sequence>
<feature type="transmembrane region" description="Helical" evidence="9">
    <location>
        <begin position="88"/>
        <end position="111"/>
    </location>
</feature>
<keyword evidence="5 9" id="KW-0812">Transmembrane</keyword>
<keyword evidence="9" id="KW-1278">Translocase</keyword>
<keyword evidence="9" id="KW-0249">Electron transport</keyword>
<name>A0A1B1XYY3_9CEST</name>
<dbReference type="Gene3D" id="1.20.58.1610">
    <property type="entry name" value="NADH:ubiquinone/plastoquinone oxidoreductase, chain 3"/>
    <property type="match status" value="1"/>
</dbReference>
<keyword evidence="9" id="KW-0679">Respiratory chain</keyword>
<dbReference type="GO" id="GO:0008137">
    <property type="term" value="F:NADH dehydrogenase (ubiquinone) activity"/>
    <property type="evidence" value="ECO:0007669"/>
    <property type="project" value="UniProtKB-UniRule"/>
</dbReference>
<keyword evidence="9" id="KW-0830">Ubiquinone</keyword>
<dbReference type="InterPro" id="IPR038430">
    <property type="entry name" value="NDAH_ubi_oxred_su3_sf"/>
</dbReference>
<evidence type="ECO:0000256" key="2">
    <source>
        <dbReference type="ARBA" id="ARBA00008472"/>
    </source>
</evidence>
<keyword evidence="7 9" id="KW-0472">Membrane</keyword>
<proteinExistence type="inferred from homology"/>
<evidence type="ECO:0000256" key="9">
    <source>
        <dbReference type="RuleBase" id="RU003640"/>
    </source>
</evidence>
<evidence type="ECO:0000256" key="5">
    <source>
        <dbReference type="ARBA" id="ARBA00022692"/>
    </source>
</evidence>
<accession>A0A1B1XYY3</accession>
<dbReference type="InterPro" id="IPR000440">
    <property type="entry name" value="NADH_UbQ/plastoQ_OxRdtase_su3"/>
</dbReference>
<keyword evidence="6 9" id="KW-1133">Transmembrane helix</keyword>
<dbReference type="AlphaFoldDB" id="A0A1B1XYY3"/>
<keyword evidence="9" id="KW-0520">NAD</keyword>
<dbReference type="EC" id="7.1.1.2" evidence="9"/>
<comment type="catalytic activity">
    <reaction evidence="8 9">
        <text>a ubiquinone + NADH + 5 H(+)(in) = a ubiquinol + NAD(+) + 4 H(+)(out)</text>
        <dbReference type="Rhea" id="RHEA:29091"/>
        <dbReference type="Rhea" id="RHEA-COMP:9565"/>
        <dbReference type="Rhea" id="RHEA-COMP:9566"/>
        <dbReference type="ChEBI" id="CHEBI:15378"/>
        <dbReference type="ChEBI" id="CHEBI:16389"/>
        <dbReference type="ChEBI" id="CHEBI:17976"/>
        <dbReference type="ChEBI" id="CHEBI:57540"/>
        <dbReference type="ChEBI" id="CHEBI:57945"/>
        <dbReference type="EC" id="7.1.1.2"/>
    </reaction>
</comment>
<feature type="transmembrane region" description="Helical" evidence="9">
    <location>
        <begin position="56"/>
        <end position="76"/>
    </location>
</feature>
<organism evidence="10">
    <name type="scientific">Testudotaenia sp. WL-2016</name>
    <dbReference type="NCBI Taxonomy" id="1873314"/>
    <lineage>
        <taxon>Eukaryota</taxon>
        <taxon>Metazoa</taxon>
        <taxon>Spiralia</taxon>
        <taxon>Lophotrochozoa</taxon>
        <taxon>Platyhelminthes</taxon>
        <taxon>Cestoda</taxon>
        <taxon>Eucestoda</taxon>
        <taxon>Proteocephalidea</taxon>
        <taxon>Proteocephalidae</taxon>
        <taxon>Proteocephalinae</taxon>
        <taxon>Testudotaenia</taxon>
    </lineage>
</organism>
<keyword evidence="4 9" id="KW-0813">Transport</keyword>
<comment type="function">
    <text evidence="9">Core subunit of the mitochondrial membrane respiratory chain NADH dehydrogenase (Complex I) which catalyzes electron transfer from NADH through the respiratory chain, using ubiquinone as an electron acceptor. Essential for the catalytic activity of complex I.</text>
</comment>
<evidence type="ECO:0000313" key="10">
    <source>
        <dbReference type="EMBL" id="ANW83211.1"/>
    </source>
</evidence>
<protein>
    <recommendedName>
        <fullName evidence="3 9">NADH-ubiquinone oxidoreductase chain 3</fullName>
        <ecNumber evidence="9">7.1.1.2</ecNumber>
    </recommendedName>
</protein>
<evidence type="ECO:0000256" key="8">
    <source>
        <dbReference type="ARBA" id="ARBA00049551"/>
    </source>
</evidence>
<dbReference type="GO" id="GO:0031966">
    <property type="term" value="C:mitochondrial membrane"/>
    <property type="evidence" value="ECO:0007669"/>
    <property type="project" value="UniProtKB-SubCell"/>
</dbReference>
<evidence type="ECO:0000256" key="4">
    <source>
        <dbReference type="ARBA" id="ARBA00022448"/>
    </source>
</evidence>
<dbReference type="EMBL" id="KU761587">
    <property type="protein sequence ID" value="ANW83211.1"/>
    <property type="molecule type" value="Genomic_DNA"/>
</dbReference>
<reference evidence="10" key="1">
    <citation type="submission" date="2016-02" db="EMBL/GenBank/DDBJ databases">
        <authorList>
            <person name="Wen L."/>
            <person name="He K."/>
            <person name="Yang H."/>
        </authorList>
    </citation>
    <scope>NUCLEOTIDE SEQUENCE</scope>
</reference>
<dbReference type="Pfam" id="PF00507">
    <property type="entry name" value="Oxidored_q4"/>
    <property type="match status" value="1"/>
</dbReference>
<evidence type="ECO:0000256" key="3">
    <source>
        <dbReference type="ARBA" id="ARBA00021007"/>
    </source>
</evidence>
<evidence type="ECO:0000256" key="6">
    <source>
        <dbReference type="ARBA" id="ARBA00022989"/>
    </source>
</evidence>